<geneLocation type="plasmid" evidence="1">
    <name>pQBR55</name>
</geneLocation>
<sequence length="81" mass="8791">MNSTPHAASLADWQARYEDKAALVKSPEAHQFVLDELAGTLHARGVIDDAGLADLAEQSNAAYQWGVEEQLSDELNQPEAN</sequence>
<proteinExistence type="predicted"/>
<organism evidence="1">
    <name type="scientific">Pseudomonas fluorescens (strain SBW25)</name>
    <dbReference type="NCBI Taxonomy" id="216595"/>
    <lineage>
        <taxon>Bacteria</taxon>
        <taxon>Pseudomonadati</taxon>
        <taxon>Pseudomonadota</taxon>
        <taxon>Gammaproteobacteria</taxon>
        <taxon>Pseudomonadales</taxon>
        <taxon>Pseudomonadaceae</taxon>
        <taxon>Pseudomonas</taxon>
    </lineage>
</organism>
<dbReference type="RefSeq" id="WP_176456093.1">
    <property type="nucleotide sequence ID" value="NZ_LN713927.1"/>
</dbReference>
<dbReference type="AlphaFoldDB" id="A0A0G4E5N0"/>
<reference evidence="1" key="1">
    <citation type="submission" date="2014-12" db="EMBL/GenBank/DDBJ databases">
        <authorList>
            <person name="Hall J."/>
        </authorList>
    </citation>
    <scope>NUCLEOTIDE SEQUENCE [LARGE SCALE GENOMIC DNA]</scope>
    <source>
        <strain evidence="1">SBW25</strain>
        <plasmid evidence="1">pQBR55</plasmid>
    </source>
</reference>
<dbReference type="EMBL" id="LN713927">
    <property type="protein sequence ID" value="CEK42541.1"/>
    <property type="molecule type" value="Genomic_DNA"/>
</dbReference>
<protein>
    <submittedName>
        <fullName evidence="1">Uncharacterized protein</fullName>
    </submittedName>
</protein>
<accession>A0A0G4E5N0</accession>
<gene>
    <name evidence="1" type="ORF">PQBR55_0162</name>
</gene>
<evidence type="ECO:0000313" key="1">
    <source>
        <dbReference type="EMBL" id="CEK42541.1"/>
    </source>
</evidence>
<keyword evidence="1" id="KW-0614">Plasmid</keyword>
<reference evidence="1" key="2">
    <citation type="submission" date="2015-06" db="EMBL/GenBank/DDBJ databases">
        <title>Environmentally co-occuring mercury resistance plasmids are genetically and phenotypically diverse and confer variable context-dependent fitness effects.</title>
        <authorList>
            <person name="Hall J.P.J."/>
            <person name="Harrison E."/>
            <person name="Lilley A.K."/>
            <person name="Paterson S."/>
            <person name="Spiers A.J."/>
            <person name="Brockhurst M.A."/>
        </authorList>
    </citation>
    <scope>NUCLEOTIDE SEQUENCE [LARGE SCALE GENOMIC DNA]</scope>
    <source>
        <strain evidence="1">SBW25</strain>
        <plasmid evidence="1">pQBR55</plasmid>
    </source>
</reference>
<name>A0A0G4E5N0_PSEFS</name>